<dbReference type="EMBL" id="CAEZYE010000067">
    <property type="protein sequence ID" value="CAB4717465.1"/>
    <property type="molecule type" value="Genomic_DNA"/>
</dbReference>
<gene>
    <name evidence="2" type="ORF">UFOPK2655_01103</name>
</gene>
<evidence type="ECO:0000259" key="1">
    <source>
        <dbReference type="Pfam" id="PF13649"/>
    </source>
</evidence>
<sequence length="737" mass="84012">MNMARNGFRPSAVLQVQLPTGKRVPLTKARELAVVEHNSGRFQSAEALYKAILKSVPMDWWALNYLGEIDNLMGSFKPALGYLQQAARLNPLSSEIFNNLGNSQRGLGEFAESLTSYQSALKLKPDYVAAINNYALSLKALGRLTESEDQLQRAVQIDPRLFEGYLNLAALIEEQNRPREAFVHYTNALKLRPDDGSVLKIWGRLFRREVYAIHSYDEFIFQMVSRCLDHPEIFVSEFARPTYHLLRLHPTFSRIQEQVRSEGWEQEIVYSEIERDLSSIPLLHQIMALSHAINPELEGMFTRLRHAMINSLVSNKDDQVLNQFSISMAILCFSNDFVFSESEGETETINKIASDLQNAIENGLALSLHKLIALSSYRPLHQFEWSNQLLSLSLPDDLKDLLRQQVIEREEEKQIIKQIPLLGRIDNEVSRAVQNMYESSPYPRWVKPTTGNECASIHDELLAHGIELPSPRMSITSETKILVAGCGTGQHAIMVASRYPQSQVIAVDLSRSSLAYAARKTQEIGITNIRYIHGDLLQLSNLGMLFDVIECVGVLHHMDDPLIGWRALSDVLKPSGIMKIGLYSERARQTIVRIRDLIATQGLDSRPDQIRQLRQELMSMADEGNKDMQELMGIRDFFSLNECIDLLFHVQEHRFSFIQIESNIKELGLHFLGQILPDQVLMERFLLEQGSDADINNLAQWDEFERRNPYTFIGMYVFWVSKDGYGKEEIIADPSLS</sequence>
<proteinExistence type="predicted"/>
<dbReference type="PROSITE" id="PS50005">
    <property type="entry name" value="TPR"/>
    <property type="match status" value="2"/>
</dbReference>
<dbReference type="InterPro" id="IPR041698">
    <property type="entry name" value="Methyltransf_25"/>
</dbReference>
<dbReference type="InterPro" id="IPR019734">
    <property type="entry name" value="TPR_rpt"/>
</dbReference>
<dbReference type="PANTHER" id="PTHR44366">
    <property type="entry name" value="UDP-N-ACETYLGLUCOSAMINE--PEPTIDE N-ACETYLGLUCOSAMINYLTRANSFERASE 110 KDA SUBUNIT"/>
    <property type="match status" value="1"/>
</dbReference>
<dbReference type="AlphaFoldDB" id="A0A6J6R8I6"/>
<dbReference type="InterPro" id="IPR011990">
    <property type="entry name" value="TPR-like_helical_dom_sf"/>
</dbReference>
<evidence type="ECO:0000313" key="2">
    <source>
        <dbReference type="EMBL" id="CAB4717465.1"/>
    </source>
</evidence>
<name>A0A6J6R8I6_9ZZZZ</name>
<dbReference type="SUPFAM" id="SSF48452">
    <property type="entry name" value="TPR-like"/>
    <property type="match status" value="1"/>
</dbReference>
<dbReference type="GO" id="GO:0097363">
    <property type="term" value="F:protein O-acetylglucosaminyltransferase activity"/>
    <property type="evidence" value="ECO:0007669"/>
    <property type="project" value="TreeGrafter"/>
</dbReference>
<dbReference type="InterPro" id="IPR037919">
    <property type="entry name" value="OGT"/>
</dbReference>
<reference evidence="2" key="1">
    <citation type="submission" date="2020-05" db="EMBL/GenBank/DDBJ databases">
        <authorList>
            <person name="Chiriac C."/>
            <person name="Salcher M."/>
            <person name="Ghai R."/>
            <person name="Kavagutti S V."/>
        </authorList>
    </citation>
    <scope>NUCLEOTIDE SEQUENCE</scope>
</reference>
<dbReference type="Gene3D" id="3.40.50.150">
    <property type="entry name" value="Vaccinia Virus protein VP39"/>
    <property type="match status" value="1"/>
</dbReference>
<dbReference type="SMART" id="SM00028">
    <property type="entry name" value="TPR"/>
    <property type="match status" value="4"/>
</dbReference>
<dbReference type="SUPFAM" id="SSF53335">
    <property type="entry name" value="S-adenosyl-L-methionine-dependent methyltransferases"/>
    <property type="match status" value="1"/>
</dbReference>
<dbReference type="CDD" id="cd02440">
    <property type="entry name" value="AdoMet_MTases"/>
    <property type="match status" value="1"/>
</dbReference>
<dbReference type="Pfam" id="PF13649">
    <property type="entry name" value="Methyltransf_25"/>
    <property type="match status" value="1"/>
</dbReference>
<protein>
    <submittedName>
        <fullName evidence="2">Unannotated protein</fullName>
    </submittedName>
</protein>
<feature type="domain" description="Methyltransferase" evidence="1">
    <location>
        <begin position="481"/>
        <end position="576"/>
    </location>
</feature>
<dbReference type="InterPro" id="IPR029063">
    <property type="entry name" value="SAM-dependent_MTases_sf"/>
</dbReference>
<dbReference type="Pfam" id="PF13432">
    <property type="entry name" value="TPR_16"/>
    <property type="match status" value="2"/>
</dbReference>
<dbReference type="Gene3D" id="1.25.40.10">
    <property type="entry name" value="Tetratricopeptide repeat domain"/>
    <property type="match status" value="1"/>
</dbReference>
<dbReference type="GO" id="GO:0006493">
    <property type="term" value="P:protein O-linked glycosylation"/>
    <property type="evidence" value="ECO:0007669"/>
    <property type="project" value="InterPro"/>
</dbReference>
<accession>A0A6J6R8I6</accession>
<dbReference type="PANTHER" id="PTHR44366:SF1">
    <property type="entry name" value="UDP-N-ACETYLGLUCOSAMINE--PEPTIDE N-ACETYLGLUCOSAMINYLTRANSFERASE 110 KDA SUBUNIT"/>
    <property type="match status" value="1"/>
</dbReference>
<organism evidence="2">
    <name type="scientific">freshwater metagenome</name>
    <dbReference type="NCBI Taxonomy" id="449393"/>
    <lineage>
        <taxon>unclassified sequences</taxon>
        <taxon>metagenomes</taxon>
        <taxon>ecological metagenomes</taxon>
    </lineage>
</organism>